<proteinExistence type="predicted"/>
<reference evidence="1 2" key="1">
    <citation type="journal article" date="2016" name="Nat. Commun.">
        <title>Thousands of microbial genomes shed light on interconnected biogeochemical processes in an aquifer system.</title>
        <authorList>
            <person name="Anantharaman K."/>
            <person name="Brown C.T."/>
            <person name="Hug L.A."/>
            <person name="Sharon I."/>
            <person name="Castelle C.J."/>
            <person name="Probst A.J."/>
            <person name="Thomas B.C."/>
            <person name="Singh A."/>
            <person name="Wilkins M.J."/>
            <person name="Karaoz U."/>
            <person name="Brodie E.L."/>
            <person name="Williams K.H."/>
            <person name="Hubbard S.S."/>
            <person name="Banfield J.F."/>
        </authorList>
    </citation>
    <scope>NUCLEOTIDE SEQUENCE [LARGE SCALE GENOMIC DNA]</scope>
</reference>
<dbReference type="Proteomes" id="UP000177503">
    <property type="component" value="Unassembled WGS sequence"/>
</dbReference>
<dbReference type="EMBL" id="MGJC01000005">
    <property type="protein sequence ID" value="OGN00392.1"/>
    <property type="molecule type" value="Genomic_DNA"/>
</dbReference>
<evidence type="ECO:0000313" key="1">
    <source>
        <dbReference type="EMBL" id="OGN00392.1"/>
    </source>
</evidence>
<comment type="caution">
    <text evidence="1">The sequence shown here is derived from an EMBL/GenBank/DDBJ whole genome shotgun (WGS) entry which is preliminary data.</text>
</comment>
<accession>A0A1F8EHQ8</accession>
<gene>
    <name evidence="1" type="ORF">A2736_00390</name>
</gene>
<name>A0A1F8EHQ8_9BACT</name>
<organism evidence="1 2">
    <name type="scientific">Candidatus Yanofskybacteria bacterium RIFCSPHIGHO2_01_FULL_41_27</name>
    <dbReference type="NCBI Taxonomy" id="1802662"/>
    <lineage>
        <taxon>Bacteria</taxon>
        <taxon>Candidatus Yanofskyibacteriota</taxon>
    </lineage>
</organism>
<dbReference type="Gene3D" id="2.40.30.20">
    <property type="match status" value="1"/>
</dbReference>
<dbReference type="InterPro" id="IPR023366">
    <property type="entry name" value="ATP_synth_asu-like_sf"/>
</dbReference>
<sequence>MAIITSDTYLDGGTARTAGEVWTCNGGILTIRTDTRWHANSPASMTGTLGSVTISATLGGGYYIDATNVRWLAITGGSGTATIGDTISQGGVSGYFLGYWASLTSAPSATIGATGFIKLREVTGGAFSAGALTFSGSGAATAAGADVTGWIEVVQDQATAITVPRLGKFQTRGDWFYLDNTTGAANQQIQIPTDGSATAYVPAVWIETSSGSNVYEIYPAIYAAAMITTNLGTDARSKFVCMETNGNIRIGHNGTTSVGYVPSSGCKVRIPNILGRQCATGTRATNAIPNAIVGTRPDFTTTSAGAIDMEYFMNDWYMYFLQPYQVRAYHMATFERFLLSEVATALDIDDCGVGHSASYDVRAFNATSCFAGGTVQNSKFQRVSSGSSDHSFELLYSSGITVSNVYSGIITFARSTGMSFQSTQCSDITYSNCYSYNQAIQFTTSFDCTVNDCDHCDRYVGTTNTTGIYAVYILASSDNILVDGVTFGYQGTIANVHPYLGIFNVGQSSNIKLRNVGTRTTALSGGSANSPAYIYVSAGNNNTVKLQRIYMTPTRTGVISTLNSDKNMTYEHVYGDMGDTMVLASLNSVAKNCGGTTSVTGQASVYGTHFWDAFTSDTVGRVTLPMNEQTTETTSLVTIVAGTPKFTSAGQLTMQSVNDEIIIEQSYFVKGCTALTNTAPIVSGTNVTYVSGPDWGNHDIYYQIDTGSGYGGTWKDLTAANLSGETISASTGFKLKYRIVCDTASTTNAITYIRITTNSTLASQTDNLYPLETVTVSVTAKDAITFVAIENARVFLEADTGGALPAEESVTTITRSGSTASVAHTAHGMSAGQKVVIRGAVEYEYNGAFVISNVTTNAYDYTLTGTPTTPATGTITATALIMTGVTNASGVYSESLEISGDQPVFGKIRRASTGTKYQTGTIVGTITSTGLDNTTLLIPDE</sequence>
<evidence type="ECO:0000313" key="2">
    <source>
        <dbReference type="Proteomes" id="UP000177503"/>
    </source>
</evidence>
<dbReference type="AlphaFoldDB" id="A0A1F8EHQ8"/>
<dbReference type="STRING" id="1802662.A2736_00390"/>
<protein>
    <submittedName>
        <fullName evidence="1">Uncharacterized protein</fullName>
    </submittedName>
</protein>